<evidence type="ECO:0000313" key="2">
    <source>
        <dbReference type="EMBL" id="TDH62014.1"/>
    </source>
</evidence>
<accession>A0A4R5QFI1</accession>
<keyword evidence="1" id="KW-1133">Transmembrane helix</keyword>
<dbReference type="InterPro" id="IPR024399">
    <property type="entry name" value="DUF2628"/>
</dbReference>
<evidence type="ECO:0000256" key="1">
    <source>
        <dbReference type="SAM" id="Phobius"/>
    </source>
</evidence>
<gene>
    <name evidence="2" type="ORF">E2C06_13665</name>
</gene>
<keyword evidence="1" id="KW-0812">Transmembrane</keyword>
<feature type="transmembrane region" description="Helical" evidence="1">
    <location>
        <begin position="53"/>
        <end position="80"/>
    </location>
</feature>
<comment type="caution">
    <text evidence="2">The sequence shown here is derived from an EMBL/GenBank/DDBJ whole genome shotgun (WGS) entry which is preliminary data.</text>
</comment>
<keyword evidence="3" id="KW-1185">Reference proteome</keyword>
<evidence type="ECO:0000313" key="3">
    <source>
        <dbReference type="Proteomes" id="UP000295096"/>
    </source>
</evidence>
<keyword evidence="1" id="KW-0472">Membrane</keyword>
<dbReference type="Proteomes" id="UP000295096">
    <property type="component" value="Unassembled WGS sequence"/>
</dbReference>
<dbReference type="RefSeq" id="WP_133289166.1">
    <property type="nucleotide sequence ID" value="NZ_SMSJ01000015.1"/>
</dbReference>
<proteinExistence type="predicted"/>
<dbReference type="EMBL" id="SMSJ01000015">
    <property type="protein sequence ID" value="TDH62014.1"/>
    <property type="molecule type" value="Genomic_DNA"/>
</dbReference>
<dbReference type="AlphaFoldDB" id="A0A4R5QFI1"/>
<organism evidence="2 3">
    <name type="scientific">Dankookia rubra</name>
    <dbReference type="NCBI Taxonomy" id="1442381"/>
    <lineage>
        <taxon>Bacteria</taxon>
        <taxon>Pseudomonadati</taxon>
        <taxon>Pseudomonadota</taxon>
        <taxon>Alphaproteobacteria</taxon>
        <taxon>Acetobacterales</taxon>
        <taxon>Roseomonadaceae</taxon>
        <taxon>Dankookia</taxon>
    </lineage>
</organism>
<name>A0A4R5QFI1_9PROT</name>
<protein>
    <submittedName>
        <fullName evidence="2">DUF2628 domain-containing protein</fullName>
    </submittedName>
</protein>
<sequence length="128" mass="13891">MRIWTVHLPRGAATPARARRMPVLVREGFAWGAFLFALPWLLLHRLWLEAIGYLGLVLLLAAFVPEAAALPVALALQFLIGAHAQDLRRAALARRGRPAAHVVAAADQDAALARLLDARPDLARSLPA</sequence>
<feature type="transmembrane region" description="Helical" evidence="1">
    <location>
        <begin position="29"/>
        <end position="47"/>
    </location>
</feature>
<dbReference type="Pfam" id="PF10947">
    <property type="entry name" value="DUF2628"/>
    <property type="match status" value="1"/>
</dbReference>
<reference evidence="2 3" key="1">
    <citation type="journal article" date="2016" name="J. Microbiol.">
        <title>Dankookia rubra gen. nov., sp. nov., an alphaproteobacterium isolated from sediment of a shallow stream.</title>
        <authorList>
            <person name="Kim W.H."/>
            <person name="Kim D.H."/>
            <person name="Kang K."/>
            <person name="Ahn T.Y."/>
        </authorList>
    </citation>
    <scope>NUCLEOTIDE SEQUENCE [LARGE SCALE GENOMIC DNA]</scope>
    <source>
        <strain evidence="2 3">JCM30602</strain>
    </source>
</reference>